<proteinExistence type="predicted"/>
<evidence type="ECO:0000256" key="1">
    <source>
        <dbReference type="SAM" id="MobiDB-lite"/>
    </source>
</evidence>
<sequence length="71" mass="7721">MPDTCPTEIVAGAPAAENPYDQQDSVAQSRTPAEFESRLAQTVYATAAVWLTAVARSGDRDYRDYRTGVLV</sequence>
<evidence type="ECO:0000313" key="2">
    <source>
        <dbReference type="EMBL" id="PPJ35147.1"/>
    </source>
</evidence>
<protein>
    <submittedName>
        <fullName evidence="2">Uncharacterized protein</fullName>
    </submittedName>
</protein>
<dbReference type="EMBL" id="PSZC01000024">
    <property type="protein sequence ID" value="PPJ35147.1"/>
    <property type="molecule type" value="Genomic_DNA"/>
</dbReference>
<organism evidence="2 3">
    <name type="scientific">Nocardia nova</name>
    <dbReference type="NCBI Taxonomy" id="37330"/>
    <lineage>
        <taxon>Bacteria</taxon>
        <taxon>Bacillati</taxon>
        <taxon>Actinomycetota</taxon>
        <taxon>Actinomycetes</taxon>
        <taxon>Mycobacteriales</taxon>
        <taxon>Nocardiaceae</taxon>
        <taxon>Nocardia</taxon>
    </lineage>
</organism>
<feature type="compositionally biased region" description="Polar residues" evidence="1">
    <location>
        <begin position="20"/>
        <end position="31"/>
    </location>
</feature>
<gene>
    <name evidence="2" type="ORF">C5E45_27240</name>
</gene>
<feature type="region of interest" description="Disordered" evidence="1">
    <location>
        <begin position="11"/>
        <end position="31"/>
    </location>
</feature>
<evidence type="ECO:0000313" key="3">
    <source>
        <dbReference type="Proteomes" id="UP000239874"/>
    </source>
</evidence>
<accession>A0A2S6AIX7</accession>
<reference evidence="2 3" key="1">
    <citation type="submission" date="2018-02" db="EMBL/GenBank/DDBJ databases">
        <title>8 Nocardia nova and 1 Nocardia cyriacigeorgica strain used for evolution to TMP-SMX.</title>
        <authorList>
            <person name="Mehta H."/>
            <person name="Weng J."/>
            <person name="Shamoo Y."/>
        </authorList>
    </citation>
    <scope>NUCLEOTIDE SEQUENCE [LARGE SCALE GENOMIC DNA]</scope>
    <source>
        <strain evidence="2 3">MDA3139</strain>
    </source>
</reference>
<dbReference type="Proteomes" id="UP000239874">
    <property type="component" value="Unassembled WGS sequence"/>
</dbReference>
<dbReference type="AlphaFoldDB" id="A0A2S6AIX7"/>
<name>A0A2S6AIX7_9NOCA</name>
<comment type="caution">
    <text evidence="2">The sequence shown here is derived from an EMBL/GenBank/DDBJ whole genome shotgun (WGS) entry which is preliminary data.</text>
</comment>